<comment type="caution">
    <text evidence="1">The sequence shown here is derived from an EMBL/GenBank/DDBJ whole genome shotgun (WGS) entry which is preliminary data.</text>
</comment>
<accession>A0ABS7D986</accession>
<dbReference type="EMBL" id="JAHZIJ010000013">
    <property type="protein sequence ID" value="MBW7476507.1"/>
    <property type="molecule type" value="Genomic_DNA"/>
</dbReference>
<protein>
    <recommendedName>
        <fullName evidence="3">Butirosin biosynthesis protein H N-terminal domain-containing protein</fullName>
    </recommendedName>
</protein>
<name>A0ABS7D986_9BACL</name>
<evidence type="ECO:0000313" key="1">
    <source>
        <dbReference type="EMBL" id="MBW7476507.1"/>
    </source>
</evidence>
<dbReference type="InterPro" id="IPR046047">
    <property type="entry name" value="DUF6005"/>
</dbReference>
<reference evidence="1 2" key="1">
    <citation type="submission" date="2021-07" db="EMBL/GenBank/DDBJ databases">
        <title>Paenibacillus radiodurans sp. nov., isolated from the southeastern edge of Tengger Desert.</title>
        <authorList>
            <person name="Zhang G."/>
        </authorList>
    </citation>
    <scope>NUCLEOTIDE SEQUENCE [LARGE SCALE GENOMIC DNA]</scope>
    <source>
        <strain evidence="1 2">DT7-4</strain>
    </source>
</reference>
<gene>
    <name evidence="1" type="ORF">K0T92_17370</name>
</gene>
<evidence type="ECO:0008006" key="3">
    <source>
        <dbReference type="Google" id="ProtNLM"/>
    </source>
</evidence>
<organism evidence="1 2">
    <name type="scientific">Paenibacillus oenotherae</name>
    <dbReference type="NCBI Taxonomy" id="1435645"/>
    <lineage>
        <taxon>Bacteria</taxon>
        <taxon>Bacillati</taxon>
        <taxon>Bacillota</taxon>
        <taxon>Bacilli</taxon>
        <taxon>Bacillales</taxon>
        <taxon>Paenibacillaceae</taxon>
        <taxon>Paenibacillus</taxon>
    </lineage>
</organism>
<dbReference type="Proteomes" id="UP000812277">
    <property type="component" value="Unassembled WGS sequence"/>
</dbReference>
<evidence type="ECO:0000313" key="2">
    <source>
        <dbReference type="Proteomes" id="UP000812277"/>
    </source>
</evidence>
<sequence>MLETAAYEQIHCMLDCLAVAVNQRGVESRPLYFGVWDGPFEITEQAEIRYYSPRLSFDNGMMEKLYGSRITKVGHYETFNYEVFSSLIGGKGQDTTYIFRMNLFHLPYAKQYRVQHRPHLVVVDHASGEGSYIVDPYFGWEGYIANDVIREALYWEGHILGYELNAQSIKEPSLKTIAAAFEESMLSGTRLADEVMGLVSGETEDTLPDLSARVQQIGVLTKRNYGYGIACSYFEEALGTFHRSFHDHVHELVKGWETVVLLCTKASILRRMDFLAKMADKIRQLQLLELQIKDQLGQIYSSWRDKQGIQ</sequence>
<dbReference type="RefSeq" id="WP_219873743.1">
    <property type="nucleotide sequence ID" value="NZ_JAHZIJ010000013.1"/>
</dbReference>
<keyword evidence="2" id="KW-1185">Reference proteome</keyword>
<proteinExistence type="predicted"/>
<dbReference type="Pfam" id="PF19468">
    <property type="entry name" value="DUF6005"/>
    <property type="match status" value="1"/>
</dbReference>